<dbReference type="AlphaFoldDB" id="A0A9Q0BFW2"/>
<dbReference type="GeneID" id="75828270"/>
<dbReference type="RefSeq" id="XP_051364733.1">
    <property type="nucleotide sequence ID" value="XM_051503783.1"/>
</dbReference>
<feature type="transmembrane region" description="Helical" evidence="1">
    <location>
        <begin position="53"/>
        <end position="71"/>
    </location>
</feature>
<keyword evidence="1" id="KW-0472">Membrane</keyword>
<accession>A0A9Q0BFW2</accession>
<proteinExistence type="predicted"/>
<evidence type="ECO:0000256" key="1">
    <source>
        <dbReference type="SAM" id="Phobius"/>
    </source>
</evidence>
<name>A0A9Q0BFW2_9HYPO</name>
<dbReference type="Pfam" id="PF06966">
    <property type="entry name" value="DUF1295"/>
    <property type="match status" value="1"/>
</dbReference>
<dbReference type="InterPro" id="IPR010721">
    <property type="entry name" value="UstE-like"/>
</dbReference>
<dbReference type="PANTHER" id="PTHR32251:SF23">
    <property type="entry name" value="3-OXO-5-ALPHA-STEROID 4-DEHYDROGENASE (DUF1295)"/>
    <property type="match status" value="1"/>
</dbReference>
<dbReference type="OrthoDB" id="201504at2759"/>
<dbReference type="PANTHER" id="PTHR32251">
    <property type="entry name" value="3-OXO-5-ALPHA-STEROID 4-DEHYDROGENASE"/>
    <property type="match status" value="1"/>
</dbReference>
<gene>
    <name evidence="2" type="ORF">J7T54_001753</name>
</gene>
<keyword evidence="3" id="KW-1185">Reference proteome</keyword>
<evidence type="ECO:0000313" key="2">
    <source>
        <dbReference type="EMBL" id="KAI6783877.1"/>
    </source>
</evidence>
<comment type="caution">
    <text evidence="2">The sequence shown here is derived from an EMBL/GenBank/DDBJ whole genome shotgun (WGS) entry which is preliminary data.</text>
</comment>
<keyword evidence="1" id="KW-0812">Transmembrane</keyword>
<protein>
    <recommendedName>
        <fullName evidence="4">Steroid 5-alpha reductase C-terminal domain-containing protein</fullName>
    </recommendedName>
</protein>
<reference evidence="2" key="2">
    <citation type="submission" date="2022-07" db="EMBL/GenBank/DDBJ databases">
        <authorList>
            <person name="Goncalves M.F.M."/>
            <person name="Hilario S."/>
            <person name="Van De Peer Y."/>
            <person name="Esteves A.C."/>
            <person name="Alves A."/>
        </authorList>
    </citation>
    <scope>NUCLEOTIDE SEQUENCE</scope>
    <source>
        <strain evidence="2">MUM 19.33</strain>
    </source>
</reference>
<feature type="transmembrane region" description="Helical" evidence="1">
    <location>
        <begin position="193"/>
        <end position="211"/>
    </location>
</feature>
<evidence type="ECO:0008006" key="4">
    <source>
        <dbReference type="Google" id="ProtNLM"/>
    </source>
</evidence>
<organism evidence="2 3">
    <name type="scientific">Emericellopsis cladophorae</name>
    <dbReference type="NCBI Taxonomy" id="2686198"/>
    <lineage>
        <taxon>Eukaryota</taxon>
        <taxon>Fungi</taxon>
        <taxon>Dikarya</taxon>
        <taxon>Ascomycota</taxon>
        <taxon>Pezizomycotina</taxon>
        <taxon>Sordariomycetes</taxon>
        <taxon>Hypocreomycetidae</taxon>
        <taxon>Hypocreales</taxon>
        <taxon>Bionectriaceae</taxon>
        <taxon>Emericellopsis</taxon>
    </lineage>
</organism>
<dbReference type="Gene3D" id="1.20.120.1630">
    <property type="match status" value="1"/>
</dbReference>
<keyword evidence="1" id="KW-1133">Transmembrane helix</keyword>
<dbReference type="Proteomes" id="UP001055219">
    <property type="component" value="Unassembled WGS sequence"/>
</dbReference>
<reference evidence="2" key="1">
    <citation type="journal article" date="2021" name="J Fungi (Basel)">
        <title>Genomic and Metabolomic Analyses of the Marine Fungus Emericellopsis cladophorae: Insights into Saltwater Adaptability Mechanisms and Its Biosynthetic Potential.</title>
        <authorList>
            <person name="Goncalves M.F.M."/>
            <person name="Hilario S."/>
            <person name="Van de Peer Y."/>
            <person name="Esteves A.C."/>
            <person name="Alves A."/>
        </authorList>
    </citation>
    <scope>NUCLEOTIDE SEQUENCE</scope>
    <source>
        <strain evidence="2">MUM 19.33</strain>
    </source>
</reference>
<sequence length="342" mass="39747">MALPLLKSLKECGEYAKTVEPFWPQLYELPYKLLDSYHSLDRVKQLYIDTNPLMSGLAVSLFLAPIFLVVSEINRNYSQVDRMWSILPNLYVVHIALWARAAGMPHERTDLSALTTTLWSIRLTFNYWRRGGYEKGSEDYRWAILQKYVPKFIWFIFNVTFISTIQSVLLFAFSSVPAYGILLATKFEPGLQMSDFVYSGIMVAFVVSEFISDGQQWSYQTAKYQYRDDGKVRGGFTKKDLQRGFRTSGLWAYSRHPNFFAEQMVWFALYQWSCYATNNVYSYTGLGAGSLFLLFQGSTVLTEYITQNKYPEYKAYQKQVGMFFPSFTAYQPPKEQIEGKFQ</sequence>
<evidence type="ECO:0000313" key="3">
    <source>
        <dbReference type="Proteomes" id="UP001055219"/>
    </source>
</evidence>
<dbReference type="GO" id="GO:0016020">
    <property type="term" value="C:membrane"/>
    <property type="evidence" value="ECO:0007669"/>
    <property type="project" value="TreeGrafter"/>
</dbReference>
<dbReference type="EMBL" id="JAGIXG020000006">
    <property type="protein sequence ID" value="KAI6783877.1"/>
    <property type="molecule type" value="Genomic_DNA"/>
</dbReference>
<feature type="transmembrane region" description="Helical" evidence="1">
    <location>
        <begin position="148"/>
        <end position="173"/>
    </location>
</feature>